<sequence>MRSGSGLILQVLNAGLHNPQHFFRPYAKAVVALPRLCKFHQAAQDAVEKLVRVERLLDCELEGTPKIHGRMAKDTLTQEFT</sequence>
<evidence type="ECO:0000313" key="1">
    <source>
        <dbReference type="EMBL" id="SDA01912.1"/>
    </source>
</evidence>
<keyword evidence="2" id="KW-1185">Reference proteome</keyword>
<protein>
    <submittedName>
        <fullName evidence="1">BZ3500_MvSof-1268-A1-R1_Chr10-2g03003 protein</fullName>
    </submittedName>
</protein>
<organism evidence="1 2">
    <name type="scientific">Microbotryum saponariae</name>
    <dbReference type="NCBI Taxonomy" id="289078"/>
    <lineage>
        <taxon>Eukaryota</taxon>
        <taxon>Fungi</taxon>
        <taxon>Dikarya</taxon>
        <taxon>Basidiomycota</taxon>
        <taxon>Pucciniomycotina</taxon>
        <taxon>Microbotryomycetes</taxon>
        <taxon>Microbotryales</taxon>
        <taxon>Microbotryaceae</taxon>
        <taxon>Microbotryum</taxon>
    </lineage>
</organism>
<dbReference type="AlphaFoldDB" id="A0A2X0KQY7"/>
<gene>
    <name evidence="1" type="ORF">BZ3500_MVSOF-1268-A1-R1_CHR10-2G03003</name>
</gene>
<dbReference type="EMBL" id="FMWP01000117">
    <property type="protein sequence ID" value="SDA01912.1"/>
    <property type="molecule type" value="Genomic_DNA"/>
</dbReference>
<reference evidence="2" key="1">
    <citation type="submission" date="2016-10" db="EMBL/GenBank/DDBJ databases">
        <authorList>
            <person name="Jeantristanb JTB J.-T."/>
            <person name="Ricardo R."/>
        </authorList>
    </citation>
    <scope>NUCLEOTIDE SEQUENCE [LARGE SCALE GENOMIC DNA]</scope>
</reference>
<accession>A0A2X0KQY7</accession>
<name>A0A2X0KQY7_9BASI</name>
<dbReference type="Proteomes" id="UP000249723">
    <property type="component" value="Unassembled WGS sequence"/>
</dbReference>
<evidence type="ECO:0000313" key="2">
    <source>
        <dbReference type="Proteomes" id="UP000249723"/>
    </source>
</evidence>
<proteinExistence type="predicted"/>